<dbReference type="InterPro" id="IPR002869">
    <property type="entry name" value="Pyrv_flavodox_OxRed_cen"/>
</dbReference>
<sequence>MNAPLDAGQRASLEAALTSVTLDDKYTLERGRAYMSGIQALVRLPMLQQERDKAAGLNTAGFISGYRGSPLGGLDQALWKAKKHLAGHQVVFQPGVNEDLAATAVWGSQQVNLYPSAKHDGVFSMWYGKGPGVDRSGDVFKHGNSAGSSRHGGVLVLAGDDHAAKSSTLAHQSEHLFKACGLPVLFPSNVQEYLDFGLHGWAMSRYSGLWVAMKCVTDVVESSASVDIDPHRTQIILPSDFEMPEGGLNIRWPDPPLVQEARLLDYKWYAGLAYVRANKLDRIEIDSPHARFGIITGGKAYLDVRQALTDLGLDDETCSRIGIRLYKVGCVWPLEAQGAQAFARGLQEILVVEEKRQILEYAIKEELYNWPDAQRPRVFGKFDEKDGAGGEWSVPMGNWLLPAHYELSPALIAKAIATRLDKFDLPSDVRARIAARIAVIEAKEKALARPRVEAERKPWFCSGCPHNTSTNVPEGSRAMAGIGCHYMTVWMDRSTSTFSQMGGEGVAWVGQAPFTNDKHVFANLGDGTYFHSGLLAIRAAIASKANITYKILYNDAVAMTGGQPVDGTLTVPQITHQLAAEGAKKIVIVTDEPEKYSANVGLAPGIAIHHRDLLDDVQRELREIEGTTILIYDQTCATEKRRRRKRGAYPDPAKRVVINEAVCEGCGDCSVQSNCLSVEPLETEYGTKRQINQSTCNKDFSCLKGFCPSFVTVEGGQLRKPKASGASGASGDTMPPVPDPEIPAIGKPYGVLVTGVGGTGVVTIGALLGMAAHLESKGVTVLDVTGLAQKGGAVMSHVQIANQPADIHATRIAMGEANLVIGCDSIVTAGDECVSRMQNGRTHVVLNSAPTPTAEFIKNPNWRFPGASADTDVRAAAGDENVAAVDANHFAVALLGDAIYTNPFVLGYAWQKGWLPLTHESLMRAIELNAVQVEKNRAAFEWGRRAAHDLDAVRKLARPQNRVDDDNTSNVAKIISLHTPKALDTLIDKRAQYLAAYQNDAYAARYRKLVDEVRAAETKLEAADGQMPLTEAVAKNLHKLMAYKDEYEVARLYSDPAFVEKLKANFEGDWKLKFHLAPPSTAKKDAHGHLVKKQYGPWMLNAMHVLAKLKFLRGTALDVFGKTEERRAERALIVEYETLVRELIGGLTADKRALAVELANLPDGIRGYGHVKENNLKGVRAKWAALLAKWRSPTGGVEQQHVA</sequence>
<feature type="coiled-coil region" evidence="2">
    <location>
        <begin position="999"/>
        <end position="1026"/>
    </location>
</feature>
<dbReference type="InterPro" id="IPR011766">
    <property type="entry name" value="TPP_enzyme_TPP-bd"/>
</dbReference>
<dbReference type="SUPFAM" id="SSF53323">
    <property type="entry name" value="Pyruvate-ferredoxin oxidoreductase, PFOR, domain III"/>
    <property type="match status" value="1"/>
</dbReference>
<proteinExistence type="predicted"/>
<dbReference type="PROSITE" id="PS51379">
    <property type="entry name" value="4FE4S_FER_2"/>
    <property type="match status" value="1"/>
</dbReference>
<dbReference type="EMBL" id="FNYE01000029">
    <property type="protein sequence ID" value="SEJ99996.1"/>
    <property type="molecule type" value="Genomic_DNA"/>
</dbReference>
<dbReference type="InterPro" id="IPR051457">
    <property type="entry name" value="2-oxoacid:Fd_oxidoreductase"/>
</dbReference>
<dbReference type="Pfam" id="PF20169">
    <property type="entry name" value="DUF6537"/>
    <property type="match status" value="1"/>
</dbReference>
<dbReference type="NCBIfam" id="NF009588">
    <property type="entry name" value="PRK13029.1"/>
    <property type="match status" value="1"/>
</dbReference>
<evidence type="ECO:0000256" key="1">
    <source>
        <dbReference type="ARBA" id="ARBA00023002"/>
    </source>
</evidence>
<gene>
    <name evidence="4" type="ORF">SAMN05192539_102913</name>
</gene>
<evidence type="ECO:0000256" key="2">
    <source>
        <dbReference type="SAM" id="Coils"/>
    </source>
</evidence>
<dbReference type="GO" id="GO:0016625">
    <property type="term" value="F:oxidoreductase activity, acting on the aldehyde or oxo group of donors, iron-sulfur protein as acceptor"/>
    <property type="evidence" value="ECO:0007669"/>
    <property type="project" value="UniProtKB-ARBA"/>
</dbReference>
<keyword evidence="4" id="KW-0670">Pyruvate</keyword>
<dbReference type="OrthoDB" id="9803617at2"/>
<keyword evidence="2" id="KW-0175">Coiled coil</keyword>
<dbReference type="PANTHER" id="PTHR48084">
    <property type="entry name" value="2-OXOGLUTARATE OXIDOREDUCTASE SUBUNIT KORB-RELATED"/>
    <property type="match status" value="1"/>
</dbReference>
<dbReference type="InterPro" id="IPR029061">
    <property type="entry name" value="THDP-binding"/>
</dbReference>
<feature type="domain" description="4Fe-4S ferredoxin-type" evidence="3">
    <location>
        <begin position="654"/>
        <end position="686"/>
    </location>
</feature>
<dbReference type="InterPro" id="IPR002880">
    <property type="entry name" value="Pyrv_Fd/Flavodoxin_OxRdtase_N"/>
</dbReference>
<keyword evidence="5" id="KW-1185">Reference proteome</keyword>
<dbReference type="InterPro" id="IPR017896">
    <property type="entry name" value="4Fe4S_Fe-S-bd"/>
</dbReference>
<evidence type="ECO:0000259" key="3">
    <source>
        <dbReference type="PROSITE" id="PS51379"/>
    </source>
</evidence>
<name>A0A1H7DE64_9BURK</name>
<evidence type="ECO:0000313" key="4">
    <source>
        <dbReference type="EMBL" id="SEJ99996.1"/>
    </source>
</evidence>
<dbReference type="Pfam" id="PF02775">
    <property type="entry name" value="TPP_enzyme_C"/>
    <property type="match status" value="1"/>
</dbReference>
<dbReference type="AlphaFoldDB" id="A0A1H7DE64"/>
<evidence type="ECO:0000313" key="5">
    <source>
        <dbReference type="Proteomes" id="UP000198866"/>
    </source>
</evidence>
<dbReference type="Gene3D" id="3.40.920.10">
    <property type="entry name" value="Pyruvate-ferredoxin oxidoreductase, PFOR, domain III"/>
    <property type="match status" value="1"/>
</dbReference>
<organism evidence="4 5">
    <name type="scientific">Paraburkholderia diazotrophica</name>
    <dbReference type="NCBI Taxonomy" id="667676"/>
    <lineage>
        <taxon>Bacteria</taxon>
        <taxon>Pseudomonadati</taxon>
        <taxon>Pseudomonadota</taxon>
        <taxon>Betaproteobacteria</taxon>
        <taxon>Burkholderiales</taxon>
        <taxon>Burkholderiaceae</taxon>
        <taxon>Paraburkholderia</taxon>
    </lineage>
</organism>
<dbReference type="GO" id="GO:0044281">
    <property type="term" value="P:small molecule metabolic process"/>
    <property type="evidence" value="ECO:0007669"/>
    <property type="project" value="UniProtKB-ARBA"/>
</dbReference>
<dbReference type="Proteomes" id="UP000198866">
    <property type="component" value="Unassembled WGS sequence"/>
</dbReference>
<dbReference type="NCBIfam" id="NF009589">
    <property type="entry name" value="PRK13030.1"/>
    <property type="match status" value="1"/>
</dbReference>
<dbReference type="Pfam" id="PF01558">
    <property type="entry name" value="POR"/>
    <property type="match status" value="1"/>
</dbReference>
<keyword evidence="1" id="KW-0560">Oxidoreductase</keyword>
<dbReference type="RefSeq" id="WP_090871264.1">
    <property type="nucleotide sequence ID" value="NZ_FNYE01000029.1"/>
</dbReference>
<reference evidence="5" key="1">
    <citation type="submission" date="2016-10" db="EMBL/GenBank/DDBJ databases">
        <authorList>
            <person name="Varghese N."/>
            <person name="Submissions S."/>
        </authorList>
    </citation>
    <scope>NUCLEOTIDE SEQUENCE [LARGE SCALE GENOMIC DNA]</scope>
    <source>
        <strain evidence="5">LMG 26031</strain>
    </source>
</reference>
<dbReference type="SUPFAM" id="SSF52518">
    <property type="entry name" value="Thiamin diphosphate-binding fold (THDP-binding)"/>
    <property type="match status" value="2"/>
</dbReference>
<dbReference type="GO" id="GO:0030976">
    <property type="term" value="F:thiamine pyrophosphate binding"/>
    <property type="evidence" value="ECO:0007669"/>
    <property type="project" value="InterPro"/>
</dbReference>
<dbReference type="Gene3D" id="3.40.50.970">
    <property type="match status" value="2"/>
</dbReference>
<dbReference type="STRING" id="667676.SAMN05192539_102913"/>
<dbReference type="PANTHER" id="PTHR48084:SF3">
    <property type="entry name" value="SUBUNIT OF PYRUVATE:FLAVODOXIN OXIDOREDUCTASE"/>
    <property type="match status" value="1"/>
</dbReference>
<protein>
    <submittedName>
        <fullName evidence="4">Indolepyruvate ferredoxin oxidoreductase</fullName>
    </submittedName>
</protein>
<dbReference type="CDD" id="cd07034">
    <property type="entry name" value="TPP_PYR_PFOR_IOR-alpha_like"/>
    <property type="match status" value="1"/>
</dbReference>
<dbReference type="CDD" id="cd02008">
    <property type="entry name" value="TPP_IOR_alpha"/>
    <property type="match status" value="1"/>
</dbReference>
<dbReference type="InterPro" id="IPR046667">
    <property type="entry name" value="DUF6537"/>
</dbReference>
<dbReference type="GO" id="GO:0045333">
    <property type="term" value="P:cellular respiration"/>
    <property type="evidence" value="ECO:0007669"/>
    <property type="project" value="UniProtKB-ARBA"/>
</dbReference>
<dbReference type="InterPro" id="IPR019752">
    <property type="entry name" value="Pyrv/ketoisovalerate_OxRed_cat"/>
</dbReference>
<accession>A0A1H7DE64</accession>